<evidence type="ECO:0000256" key="10">
    <source>
        <dbReference type="ARBA" id="ARBA00023235"/>
    </source>
</evidence>
<dbReference type="GO" id="GO:0003724">
    <property type="term" value="F:RNA helicase activity"/>
    <property type="evidence" value="ECO:0007669"/>
    <property type="project" value="InterPro"/>
</dbReference>
<dbReference type="CDD" id="cd18809">
    <property type="entry name" value="SF1_C_RecD"/>
    <property type="match status" value="1"/>
</dbReference>
<protein>
    <submittedName>
        <fullName evidence="17">Uncharacterized protein</fullName>
    </submittedName>
</protein>
<keyword evidence="9" id="KW-0234">DNA repair</keyword>
<dbReference type="InterPro" id="IPR014017">
    <property type="entry name" value="DNA_helicase_UvrD-like_C"/>
</dbReference>
<accession>A0AA38XCN2</accession>
<keyword evidence="7 12" id="KW-0067">ATP-binding</keyword>
<dbReference type="PANTHER" id="PTHR30591:SF1">
    <property type="entry name" value="RECBCD ENZYME SUBUNIT RECC"/>
    <property type="match status" value="1"/>
</dbReference>
<dbReference type="Pfam" id="PF13361">
    <property type="entry name" value="UvrD_C"/>
    <property type="match status" value="1"/>
</dbReference>
<keyword evidence="4 12" id="KW-0378">Hydrolase</keyword>
<reference evidence="17" key="1">
    <citation type="submission" date="2022-10" db="EMBL/GenBank/DDBJ databases">
        <title>Culturing micro-colonial fungi from biological soil crusts in the Mojave desert and describing Neophaeococcomyces mojavensis, and introducing the new genera and species Taxawa tesnikishii.</title>
        <authorList>
            <person name="Kurbessoian T."/>
            <person name="Stajich J.E."/>
        </authorList>
    </citation>
    <scope>NUCLEOTIDE SEQUENCE</scope>
    <source>
        <strain evidence="17">TK_35</strain>
    </source>
</reference>
<keyword evidence="8" id="KW-0238">DNA-binding</keyword>
<evidence type="ECO:0000259" key="15">
    <source>
        <dbReference type="PROSITE" id="PS51198"/>
    </source>
</evidence>
<evidence type="ECO:0000256" key="11">
    <source>
        <dbReference type="PROSITE-ProRule" id="PRU00552"/>
    </source>
</evidence>
<dbReference type="InterPro" id="IPR049550">
    <property type="entry name" value="RecD_N"/>
</dbReference>
<dbReference type="CDD" id="cd22352">
    <property type="entry name" value="RecB_C-like"/>
    <property type="match status" value="1"/>
</dbReference>
<gene>
    <name evidence="17" type="ORF">H2204_015261</name>
</gene>
<dbReference type="Gene3D" id="3.40.50.10930">
    <property type="match status" value="1"/>
</dbReference>
<keyword evidence="10" id="KW-0413">Isomerase</keyword>
<dbReference type="HAMAP" id="MF_01485">
    <property type="entry name" value="RecB"/>
    <property type="match status" value="1"/>
</dbReference>
<dbReference type="InterPro" id="IPR013986">
    <property type="entry name" value="DExx_box_DNA_helicase_dom_sf"/>
</dbReference>
<dbReference type="NCBIfam" id="TIGR00609">
    <property type="entry name" value="recB"/>
    <property type="match status" value="1"/>
</dbReference>
<evidence type="ECO:0000256" key="2">
    <source>
        <dbReference type="ARBA" id="ARBA00022741"/>
    </source>
</evidence>
<feature type="domain" description="UvrD-like helicase ATP-binding" evidence="15">
    <location>
        <begin position="1101"/>
        <end position="1568"/>
    </location>
</feature>
<feature type="binding site" evidence="12">
    <location>
        <begin position="1122"/>
        <end position="1129"/>
    </location>
    <ligand>
        <name>ATP</name>
        <dbReference type="ChEBI" id="CHEBI:30616"/>
    </ligand>
</feature>
<evidence type="ECO:0000256" key="1">
    <source>
        <dbReference type="ARBA" id="ARBA00022722"/>
    </source>
</evidence>
<evidence type="ECO:0000256" key="12">
    <source>
        <dbReference type="PROSITE-ProRule" id="PRU00560"/>
    </source>
</evidence>
<dbReference type="InterPro" id="IPR041851">
    <property type="entry name" value="RecD_N_sf"/>
</dbReference>
<dbReference type="Gene3D" id="1.10.10.1020">
    <property type="entry name" value="RecBCD complex, subunit RecD, N-terminal domain"/>
    <property type="match status" value="1"/>
</dbReference>
<dbReference type="Gene3D" id="1.10.3170.10">
    <property type="entry name" value="Recbcd, chain B, domain 2"/>
    <property type="match status" value="1"/>
</dbReference>
<evidence type="ECO:0000256" key="8">
    <source>
        <dbReference type="ARBA" id="ARBA00023125"/>
    </source>
</evidence>
<dbReference type="HAMAP" id="MF_01486">
    <property type="entry name" value="RecC"/>
    <property type="match status" value="1"/>
</dbReference>
<dbReference type="PANTHER" id="PTHR30591">
    <property type="entry name" value="RECBCD ENZYME SUBUNIT RECC"/>
    <property type="match status" value="1"/>
</dbReference>
<evidence type="ECO:0000256" key="3">
    <source>
        <dbReference type="ARBA" id="ARBA00022763"/>
    </source>
</evidence>
<evidence type="ECO:0000256" key="4">
    <source>
        <dbReference type="ARBA" id="ARBA00022801"/>
    </source>
</evidence>
<dbReference type="GO" id="GO:0005524">
    <property type="term" value="F:ATP binding"/>
    <property type="evidence" value="ECO:0007669"/>
    <property type="project" value="UniProtKB-UniRule"/>
</dbReference>
<keyword evidence="5 12" id="KW-0347">Helicase</keyword>
<evidence type="ECO:0000256" key="13">
    <source>
        <dbReference type="SAM" id="MobiDB-lite"/>
    </source>
</evidence>
<sequence length="2924" mass="320282">MSDPGSDFRLYHSNSLDVLAALLARNVRVPVPGQPLLAPEVVLIPQVAMRRWLQATLAAEYGVAANLEFLTPGEFVARALNANVEGEADDLDAAALHWRLYQALRDPHLLAQPPMRALQSYLAGGDALKPWALAGELASVFEKYQAWRRDWLLRWEAGADAADPQAILWRSIAAGHGYRARRIQAYLDRFEGAGQPLPKGLPPRMSAFATLNISPDVLRVMATQSRVGELHFYLPTPVQSYWGDLQTLAERLRSGAPDPFGEAAGENRLLEAWGAAGRDFMAVLGSYEVVHPAGEIAAYSDPEEDTRPTMDQGGLSDSLLHRLQRDLFHRRALPSGELRDGLRSDDPSLQVHACHTRLRELQVLHDQLRSLLQDPRFDPPLQAREIAVLAPDIDPYVPYLEAVFGGRGGEDEHIPYALADSSPLAGEPLADVFVHLLGLPISRFGLNEVLDLLASAPLAEAAGLEAVDFDRLHGWLQQAGARWGLDAQHRDQLQAPSDDAYTWQFALDRLLLGHATGSEVDLAGVAPWIELEGGALDALDRLLRLLRVLAVYQRRLGELLTPAQWRQRLLSLLDALLPTPPSSPNSQRALERLRKLLNQFAEDAYKAGFADGVPPEVVRAHFAGALAEADTRAPLLTGGISFGRMVPMRLLPFRVICVLGLNDGDFPRRDPAAGLNQLTAELDTPRRRPGDRSTREDDRFLFLQLFAAAQDVFYLSYLGADPRDGSVREPSVLVSELIDAAAAYHLDPSTATRDFTVRHALQPFSPAAFGDGDPRRFSYRRQWHPAAGRLGGQRGGLLPWFDAALPPPVDDAVEEEVSLESLRRFLCDPAGQFLAQSLGLRLADDVEDVDDLEPLVLSSRGPEKRSVQLAVVQATLAGDSEPLYPRLRARGLLPSGILGERQFEVEQLKTRPYATAMLGWLQGTPLESRRYEVEIDGVRLHGRVGDRHPEGLVRLRAGALNGNAVIRQGLDWLLANAAGDALPLVQFHDSGDAGPGPHVLPVLTVPAARAALRALLQLRQRGLREPLRFAPYTGWVLFNAPVEKQRSEGWKQWHGSDRSWGEANSDAWQLLLRGADPFADDASYADLLRNSQVVFSAGPFINTHCPDPYLALPLHGTRLIEASAGTGKTFTLATLFTRLVVEQGLRIGQILAVTFTDAATQELRKRIRERLALAARLVDLPPGDDETPDAALTRQVLQRHLQDGTESAKALKRRLQVAADEIDLAAIFTIHGFCTRVLREHALESGHTFDPPELLASDRELLEELAADLWRVHANDPATLEPLTWLWSHPDALAADLRALLAPPPLHPPLQPLAVDDPRPALQGAAAELSMAVREHGERFFLDLCEAVDNKWINGVSYKLGWLHPLGRQLLGWAERGDAAELLSSDRLPALLPDALVAKTNKKFAERTPSSPLQAPLQRYVALLAQREQWLRASALNFLHALREDATQRLAALKRLRRVQTYDDLIDGVARALEGPQRLDLVKQLRAQYRIALVDEFQDTDDRQWGIFHTVFGASPEVDELGLQPALFLIGDPKQAIYGFRGGDIHTYLKAKQVAEQAPALDQNFRSRPAVLRALQALYANAGEDAFLEPDIQFEPVRPGGVRADEDYLRDGRAAPALTLRLLRSEGEKALGADASRDAATQACVAAIHQILLEARAGTALLRGRPVQPGDIAVLVRSHREATLVQRALAAVAIPAVAAGKQSLFATSEARDLRALLLALLQPADEGRLRTALATVLLGQRASAIASMEREGDLQRGFQTQLLHWRERWQRGGPFAVVADVCAAQGERLLALIDGERRLTNYLQLGELLQEASAQALGMHGLLDWLQGQMANADQDDEQQLLRLESDARRVQIITLHKSKGLEYPLVFLPFVGIDGGAPNTATHCTVHLQGERQLHWKLDKDEAWEAASSQREREQRAEDARLLYVGLTRAEHALWIATGDLAGHVKTRLAPLLGDLQALRAHADVELDDSALPGRLPQLLAETEGALPAVRALTRRVPHDWWVYSFTQLAHADAGNGDDIEAAATELPAPAADEPAGAELPLEPALPEATAEDTAPPDPRFMGSRFGNVLHDALENVDFALWTGWQPQQPAPEGQAEVLRRSLHDEGYADEDLDDGVAVLVPLVGHTLTVPLPEGGALCSVPEHERRAEIEFHFAIEPTTVPVLLQLLHDHGISSARRGFGLRRRLEGLMTGKIDLTYVRDGRWYVLDYKSNRLPGYSPDLLEIAMRHSEYDLQALIYTVALHRWLRFRLGAAYDYARDMGGIRYLFCRGLEAAGNGVHVQRFAPELVDALDALNRMSLLRDLHRGGQLRTLDHALATSLKRLREDTPDNVALAAALASLAVAQGHAGFDPRQPQRLIDGVPAWPEPAQWLAQLQASPWVATPQDASVAAEEAPLVLENGLLYLRRYREYERQLAVGLRRIGRHPLPAPDMAAVAPLFARLFPQAATSEDQQARAAGVTLRHPLALVTGGPGTGKTTTIARLLLLLAAQAVHQGLPVPKVALAAPTGRAAERMAESLRLAVQRLQEQGLDPALCTALPSTGTTLHRLLGVIPDSPRFRHHADNPLPVDVVVVDEASMIDLPLMAKLVDAIASGTRLILLGDPDQLPSVEAGDVLSAILRASGDGIGTRADDAQALHGLLAAATLQPQAASRAFAGRRVQLQRGYRQSDALDLAPLAQAVRGGDSGTALRLLRSGELAGVRFHEGEADPLRGQREHLLDHWRALADAVDPAQALQQAGRLRVLTALREGPQGARGLNSRIEQLLAGNTPGYFQGRLLLITENSYRHRLFNGDIGICLRDGSGAMVAWFPGEAADQPRAFHPAALPAHESAFAMTVHKAQGSEFDEVWLQLPRQDSRLLSRELVYTGLTRARQRLQVAGSADVLEAALKRHASRLGGLAWRLGAEEVPEPPSTPVEEPTVQGQLF</sequence>
<dbReference type="NCBIfam" id="TIGR01450">
    <property type="entry name" value="recC"/>
    <property type="match status" value="1"/>
</dbReference>
<dbReference type="EMBL" id="JAPDRN010000230">
    <property type="protein sequence ID" value="KAJ9611015.1"/>
    <property type="molecule type" value="Genomic_DNA"/>
</dbReference>
<dbReference type="Gene3D" id="1.10.486.10">
    <property type="entry name" value="PCRA, domain 4"/>
    <property type="match status" value="1"/>
</dbReference>
<evidence type="ECO:0000259" key="14">
    <source>
        <dbReference type="PROSITE" id="PS51195"/>
    </source>
</evidence>
<feature type="region of interest" description="Disordered" evidence="13">
    <location>
        <begin position="2904"/>
        <end position="2924"/>
    </location>
</feature>
<proteinExistence type="inferred from homology"/>
<dbReference type="Gene3D" id="3.40.50.300">
    <property type="entry name" value="P-loop containing nucleotide triphosphate hydrolases"/>
    <property type="match status" value="6"/>
</dbReference>
<organism evidence="17">
    <name type="scientific">Knufia peltigerae</name>
    <dbReference type="NCBI Taxonomy" id="1002370"/>
    <lineage>
        <taxon>Eukaryota</taxon>
        <taxon>Fungi</taxon>
        <taxon>Dikarya</taxon>
        <taxon>Ascomycota</taxon>
        <taxon>Pezizomycotina</taxon>
        <taxon>Eurotiomycetes</taxon>
        <taxon>Chaetothyriomycetidae</taxon>
        <taxon>Chaetothyriales</taxon>
        <taxon>Trichomeriaceae</taxon>
        <taxon>Knufia</taxon>
    </lineage>
</organism>
<dbReference type="InterPro" id="IPR011335">
    <property type="entry name" value="Restrct_endonuc-II-like"/>
</dbReference>
<dbReference type="Pfam" id="PF13245">
    <property type="entry name" value="AAA_19"/>
    <property type="match status" value="1"/>
</dbReference>
<dbReference type="InterPro" id="IPR004586">
    <property type="entry name" value="RecB"/>
</dbReference>
<dbReference type="SUPFAM" id="SSF52980">
    <property type="entry name" value="Restriction endonuclease-like"/>
    <property type="match status" value="2"/>
</dbReference>
<feature type="domain" description="UvrD-like helicase C-terminal" evidence="16">
    <location>
        <begin position="1599"/>
        <end position="1861"/>
    </location>
</feature>
<dbReference type="GO" id="GO:0008854">
    <property type="term" value="F:exodeoxyribonuclease V activity"/>
    <property type="evidence" value="ECO:0007669"/>
    <property type="project" value="InterPro"/>
</dbReference>
<dbReference type="InterPro" id="IPR006344">
    <property type="entry name" value="RecD"/>
</dbReference>
<keyword evidence="3" id="KW-0227">DNA damage</keyword>
<name>A0AA38XCN2_9EURO</name>
<keyword evidence="1" id="KW-0540">Nuclease</keyword>
<dbReference type="Pfam" id="PF21185">
    <property type="entry name" value="RecD_N"/>
    <property type="match status" value="1"/>
</dbReference>
<dbReference type="InterPro" id="IPR011604">
    <property type="entry name" value="PDDEXK-like_dom_sf"/>
</dbReference>
<dbReference type="SMART" id="SM00382">
    <property type="entry name" value="AAA"/>
    <property type="match status" value="1"/>
</dbReference>
<dbReference type="InterPro" id="IPR014014">
    <property type="entry name" value="RNA_helicase_DEAD_Q_motif"/>
</dbReference>
<dbReference type="InterPro" id="IPR038726">
    <property type="entry name" value="PDDEXK_AddAB-type"/>
</dbReference>
<dbReference type="HAMAP" id="MF_01487">
    <property type="entry name" value="RecD"/>
    <property type="match status" value="1"/>
</dbReference>
<evidence type="ECO:0000256" key="5">
    <source>
        <dbReference type="ARBA" id="ARBA00022806"/>
    </source>
</evidence>
<dbReference type="PROSITE" id="PS51195">
    <property type="entry name" value="Q_MOTIF"/>
    <property type="match status" value="1"/>
</dbReference>
<feature type="short sequence motif" description="Q motif" evidence="11">
    <location>
        <begin position="206"/>
        <end position="240"/>
    </location>
</feature>
<dbReference type="SUPFAM" id="SSF52540">
    <property type="entry name" value="P-loop containing nucleoside triphosphate hydrolases"/>
    <property type="match status" value="4"/>
</dbReference>
<feature type="domain" description="DEAD-box RNA helicase Q" evidence="14">
    <location>
        <begin position="206"/>
        <end position="240"/>
    </location>
</feature>
<evidence type="ECO:0000259" key="16">
    <source>
        <dbReference type="PROSITE" id="PS51217"/>
    </source>
</evidence>
<feature type="compositionally biased region" description="Low complexity" evidence="13">
    <location>
        <begin position="2913"/>
        <end position="2924"/>
    </location>
</feature>
<evidence type="ECO:0000313" key="17">
    <source>
        <dbReference type="EMBL" id="KAJ9611015.1"/>
    </source>
</evidence>
<dbReference type="GO" id="GO:0006302">
    <property type="term" value="P:double-strand break repair"/>
    <property type="evidence" value="ECO:0007669"/>
    <property type="project" value="InterPro"/>
</dbReference>
<dbReference type="Pfam" id="PF17946">
    <property type="entry name" value="RecC_C"/>
    <property type="match status" value="1"/>
</dbReference>
<dbReference type="Pfam" id="PF13538">
    <property type="entry name" value="UvrD_C_2"/>
    <property type="match status" value="1"/>
</dbReference>
<dbReference type="InterPro" id="IPR014016">
    <property type="entry name" value="UvrD-like_ATP-bd"/>
</dbReference>
<dbReference type="GO" id="GO:0009338">
    <property type="term" value="C:exodeoxyribonuclease V complex"/>
    <property type="evidence" value="ECO:0007669"/>
    <property type="project" value="InterPro"/>
</dbReference>
<dbReference type="Gene3D" id="3.90.320.10">
    <property type="match status" value="1"/>
</dbReference>
<dbReference type="PROSITE" id="PS51198">
    <property type="entry name" value="UVRD_HELICASE_ATP_BIND"/>
    <property type="match status" value="1"/>
</dbReference>
<dbReference type="GO" id="GO:0003677">
    <property type="term" value="F:DNA binding"/>
    <property type="evidence" value="ECO:0007669"/>
    <property type="project" value="UniProtKB-KW"/>
</dbReference>
<comment type="caution">
    <text evidence="17">The sequence shown here is derived from an EMBL/GenBank/DDBJ whole genome shotgun (WGS) entry which is preliminary data.</text>
</comment>
<dbReference type="InterPro" id="IPR041500">
    <property type="entry name" value="RecC_C"/>
</dbReference>
<evidence type="ECO:0000256" key="9">
    <source>
        <dbReference type="ARBA" id="ARBA00023204"/>
    </source>
</evidence>
<dbReference type="GO" id="GO:0006310">
    <property type="term" value="P:DNA recombination"/>
    <property type="evidence" value="ECO:0007669"/>
    <property type="project" value="InterPro"/>
</dbReference>
<dbReference type="Pfam" id="PF12705">
    <property type="entry name" value="PDDEXK_1"/>
    <property type="match status" value="1"/>
</dbReference>
<keyword evidence="2 12" id="KW-0547">Nucleotide-binding</keyword>
<evidence type="ECO:0000256" key="6">
    <source>
        <dbReference type="ARBA" id="ARBA00022839"/>
    </source>
</evidence>
<dbReference type="Pfam" id="PF00580">
    <property type="entry name" value="UvrD-helicase"/>
    <property type="match status" value="1"/>
</dbReference>
<dbReference type="InterPro" id="IPR027785">
    <property type="entry name" value="UvrD-like_helicase_C"/>
</dbReference>
<evidence type="ECO:0000256" key="7">
    <source>
        <dbReference type="ARBA" id="ARBA00022840"/>
    </source>
</evidence>
<dbReference type="InterPro" id="IPR003593">
    <property type="entry name" value="AAA+_ATPase"/>
</dbReference>
<dbReference type="InterPro" id="IPR006697">
    <property type="entry name" value="RecC"/>
</dbReference>
<dbReference type="InterPro" id="IPR027417">
    <property type="entry name" value="P-loop_NTPase"/>
</dbReference>
<dbReference type="Pfam" id="PF04257">
    <property type="entry name" value="Exonuc_V_gamma"/>
    <property type="match status" value="1"/>
</dbReference>
<dbReference type="PROSITE" id="PS51217">
    <property type="entry name" value="UVRD_HELICASE_CTER"/>
    <property type="match status" value="1"/>
</dbReference>
<keyword evidence="6" id="KW-0269">Exonuclease</keyword>
<dbReference type="Gene3D" id="1.10.10.160">
    <property type="match status" value="1"/>
</dbReference>
<dbReference type="CDD" id="cd17933">
    <property type="entry name" value="DEXSc_RecD-like"/>
    <property type="match status" value="1"/>
</dbReference>
<dbReference type="NCBIfam" id="TIGR01447">
    <property type="entry name" value="recD"/>
    <property type="match status" value="1"/>
</dbReference>